<proteinExistence type="predicted"/>
<reference evidence="1" key="1">
    <citation type="submission" date="2021-01" db="EMBL/GenBank/DDBJ databases">
        <authorList>
            <consortium name="Genoscope - CEA"/>
            <person name="William W."/>
        </authorList>
    </citation>
    <scope>NUCLEOTIDE SEQUENCE</scope>
</reference>
<name>A0A8S1Q6V0_9CILI</name>
<dbReference type="EMBL" id="CAJJDN010000098">
    <property type="protein sequence ID" value="CAD8111326.1"/>
    <property type="molecule type" value="Genomic_DNA"/>
</dbReference>
<gene>
    <name evidence="1" type="ORF">PSON_ATCC_30995.1.T0980009</name>
</gene>
<comment type="caution">
    <text evidence="1">The sequence shown here is derived from an EMBL/GenBank/DDBJ whole genome shotgun (WGS) entry which is preliminary data.</text>
</comment>
<organism evidence="1 2">
    <name type="scientific">Paramecium sonneborni</name>
    <dbReference type="NCBI Taxonomy" id="65129"/>
    <lineage>
        <taxon>Eukaryota</taxon>
        <taxon>Sar</taxon>
        <taxon>Alveolata</taxon>
        <taxon>Ciliophora</taxon>
        <taxon>Intramacronucleata</taxon>
        <taxon>Oligohymenophorea</taxon>
        <taxon>Peniculida</taxon>
        <taxon>Parameciidae</taxon>
        <taxon>Paramecium</taxon>
    </lineage>
</organism>
<evidence type="ECO:0000313" key="2">
    <source>
        <dbReference type="Proteomes" id="UP000692954"/>
    </source>
</evidence>
<accession>A0A8S1Q6V0</accession>
<protein>
    <submittedName>
        <fullName evidence="1">Uncharacterized protein</fullName>
    </submittedName>
</protein>
<dbReference type="AlphaFoldDB" id="A0A8S1Q6V0"/>
<evidence type="ECO:0000313" key="1">
    <source>
        <dbReference type="EMBL" id="CAD8111326.1"/>
    </source>
</evidence>
<keyword evidence="2" id="KW-1185">Reference proteome</keyword>
<sequence>MFEKRTSSLIRQRLFNRMEIHYQRNKSNPIQNNTSTQLNIQQKAERLKQGSIAIRWRWQPITKTIRKSKEKEKYEEY</sequence>
<dbReference type="Proteomes" id="UP000692954">
    <property type="component" value="Unassembled WGS sequence"/>
</dbReference>